<evidence type="ECO:0000313" key="2">
    <source>
        <dbReference type="Proteomes" id="UP001470230"/>
    </source>
</evidence>
<gene>
    <name evidence="1" type="ORF">M9Y10_034886</name>
</gene>
<comment type="caution">
    <text evidence="1">The sequence shown here is derived from an EMBL/GenBank/DDBJ whole genome shotgun (WGS) entry which is preliminary data.</text>
</comment>
<name>A0ABR2KG70_9EUKA</name>
<organism evidence="1 2">
    <name type="scientific">Tritrichomonas musculus</name>
    <dbReference type="NCBI Taxonomy" id="1915356"/>
    <lineage>
        <taxon>Eukaryota</taxon>
        <taxon>Metamonada</taxon>
        <taxon>Parabasalia</taxon>
        <taxon>Tritrichomonadida</taxon>
        <taxon>Tritrichomonadidae</taxon>
        <taxon>Tritrichomonas</taxon>
    </lineage>
</organism>
<evidence type="ECO:0000313" key="1">
    <source>
        <dbReference type="EMBL" id="KAK8890126.1"/>
    </source>
</evidence>
<sequence length="655" mass="75538">MEFSPTKKITISVDKKNTASSNFYLIYDNNFKSQALFQRPENHFIKLLLFFSFSSDGQYIIGDFGIPELSFPGITSSYYFYIYACFSATDSTKSKNNIQKIVHSEVYKISTAESAHILLPVVPYFCDMNELDKFSQIPVECIFSIVPFVFPYFEPKLRLLPTMLFSFVNLIPQIPQHHSIWPIISWFRQMQYSNDASVYDLYNIIFPDKEIDFSAICQGIKEQKRTQKYSNIQNNANLLADILYSSPPITDTSIDKPGLTHSQLRLIVSKIARLISLELGFSYYLFTMEPQYDIEIKENVELLVFCPTFGIKGTILTEILCNGKIYFLHSVVREEEGNIASIVYSPFTKILYDIRNGQLFPINRYAPPIFNLNEQYIMLLYVDQNINSFLSQKIDPISPFFPKYPIVNVYECAIGQPIPPTATNAESAILDYDEKHVYFAYDPDILPFPSTPLEEVCGKSVLQFEISNFMKSPTFLIWHAKQRENDQNNIINKCDIFFVPVCYSIDDGTDIVDDNPNLTFAVIQDHTIATIFRSKEGEEYYNSKIKQAIPMSNTVCFDKEVTNYSNNGLLTKFLRISFTKNEKSDKYIFFVGTPILLLIDESSSFDSIISDLKSLYDISHSYISQKSVWVEITNNDDFYNITEKLENIHLLIQLK</sequence>
<protein>
    <submittedName>
        <fullName evidence="1">Uncharacterized protein</fullName>
    </submittedName>
</protein>
<dbReference type="Proteomes" id="UP001470230">
    <property type="component" value="Unassembled WGS sequence"/>
</dbReference>
<reference evidence="1 2" key="1">
    <citation type="submission" date="2024-04" db="EMBL/GenBank/DDBJ databases">
        <title>Tritrichomonas musculus Genome.</title>
        <authorList>
            <person name="Alves-Ferreira E."/>
            <person name="Grigg M."/>
            <person name="Lorenzi H."/>
            <person name="Galac M."/>
        </authorList>
    </citation>
    <scope>NUCLEOTIDE SEQUENCE [LARGE SCALE GENOMIC DNA]</scope>
    <source>
        <strain evidence="1 2">EAF2021</strain>
    </source>
</reference>
<accession>A0ABR2KG70</accession>
<proteinExistence type="predicted"/>
<dbReference type="EMBL" id="JAPFFF010000005">
    <property type="protein sequence ID" value="KAK8890126.1"/>
    <property type="molecule type" value="Genomic_DNA"/>
</dbReference>
<keyword evidence="2" id="KW-1185">Reference proteome</keyword>